<reference evidence="1 2" key="1">
    <citation type="submission" date="2023-07" db="EMBL/GenBank/DDBJ databases">
        <title>Genomic Encyclopedia of Type Strains, Phase IV (KMG-IV): sequencing the most valuable type-strain genomes for metagenomic binning, comparative biology and taxonomic classification.</title>
        <authorList>
            <person name="Goeker M."/>
        </authorList>
    </citation>
    <scope>NUCLEOTIDE SEQUENCE [LARGE SCALE GENOMIC DNA]</scope>
    <source>
        <strain evidence="1 2">DSM 17723</strain>
    </source>
</reference>
<keyword evidence="2" id="KW-1185">Reference proteome</keyword>
<dbReference type="Proteomes" id="UP001232245">
    <property type="component" value="Unassembled WGS sequence"/>
</dbReference>
<name>A0ABT9Z0D1_9BACI</name>
<sequence length="53" mass="6515">MKIYRMEDRIILTGKAWEIRAKLKEYSEVYSRVQEWIQDEKSVKSTFTPKLYK</sequence>
<dbReference type="Pfam" id="PF13072">
    <property type="entry name" value="MciZ"/>
    <property type="match status" value="1"/>
</dbReference>
<dbReference type="EMBL" id="JAUSTZ010000002">
    <property type="protein sequence ID" value="MDQ0225018.1"/>
    <property type="molecule type" value="Genomic_DNA"/>
</dbReference>
<organism evidence="1 2">
    <name type="scientific">Metabacillus niabensis</name>
    <dbReference type="NCBI Taxonomy" id="324854"/>
    <lineage>
        <taxon>Bacteria</taxon>
        <taxon>Bacillati</taxon>
        <taxon>Bacillota</taxon>
        <taxon>Bacilli</taxon>
        <taxon>Bacillales</taxon>
        <taxon>Bacillaceae</taxon>
        <taxon>Metabacillus</taxon>
    </lineage>
</organism>
<comment type="caution">
    <text evidence="1">The sequence shown here is derived from an EMBL/GenBank/DDBJ whole genome shotgun (WGS) entry which is preliminary data.</text>
</comment>
<gene>
    <name evidence="1" type="ORF">J2S02_001347</name>
</gene>
<accession>A0ABT9Z0D1</accession>
<protein>
    <recommendedName>
        <fullName evidence="3">Z-ring formation inhibitor MciZ</fullName>
    </recommendedName>
</protein>
<evidence type="ECO:0000313" key="2">
    <source>
        <dbReference type="Proteomes" id="UP001232245"/>
    </source>
</evidence>
<evidence type="ECO:0008006" key="3">
    <source>
        <dbReference type="Google" id="ProtNLM"/>
    </source>
</evidence>
<dbReference type="InterPro" id="IPR025177">
    <property type="entry name" value="MciZ"/>
</dbReference>
<evidence type="ECO:0000313" key="1">
    <source>
        <dbReference type="EMBL" id="MDQ0225018.1"/>
    </source>
</evidence>
<proteinExistence type="predicted"/>